<evidence type="ECO:0000313" key="2">
    <source>
        <dbReference type="Proteomes" id="UP001251528"/>
    </source>
</evidence>
<protein>
    <submittedName>
        <fullName evidence="1">Anaphase-promoting complex subunit 23</fullName>
    </submittedName>
</protein>
<dbReference type="PANTHER" id="PTHR47843:SF5">
    <property type="entry name" value="BTB_POZ DOMAIN PROTEIN"/>
    <property type="match status" value="1"/>
</dbReference>
<evidence type="ECO:0000313" key="1">
    <source>
        <dbReference type="EMBL" id="KAK2593349.1"/>
    </source>
</evidence>
<gene>
    <name evidence="1" type="primary">CDC23_1</name>
    <name evidence="1" type="ORF">QQS21_008959</name>
</gene>
<sequence>MVEYLYTGNYTAPYYNQKDKENDAISPPLFHAMMAELADKYLMSELQLLSVEKFKKIARHPWDCPILLPSIADIYSLQGESNKTLREILIESVREQITASQHFEFYLALNQATDEVPAFTKDLLFSFISQPVLSSCNNCGRGKAVPIKPLQCKCADCGEGAARHLRIGW</sequence>
<name>A0AAJ0CI14_9HYPO</name>
<accession>A0AAJ0CI14</accession>
<dbReference type="Proteomes" id="UP001251528">
    <property type="component" value="Unassembled WGS sequence"/>
</dbReference>
<dbReference type="EMBL" id="JASWJB010000216">
    <property type="protein sequence ID" value="KAK2593349.1"/>
    <property type="molecule type" value="Genomic_DNA"/>
</dbReference>
<comment type="caution">
    <text evidence="1">The sequence shown here is derived from an EMBL/GenBank/DDBJ whole genome shotgun (WGS) entry which is preliminary data.</text>
</comment>
<reference evidence="1" key="1">
    <citation type="submission" date="2023-06" db="EMBL/GenBank/DDBJ databases">
        <title>Conoideocrella luteorostrata (Hypocreales: Clavicipitaceae), a potential biocontrol fungus for elongate hemlock scale in United States Christmas tree production areas.</title>
        <authorList>
            <person name="Barrett H."/>
            <person name="Lovett B."/>
            <person name="Macias A.M."/>
            <person name="Stajich J.E."/>
            <person name="Kasson M.T."/>
        </authorList>
    </citation>
    <scope>NUCLEOTIDE SEQUENCE</scope>
    <source>
        <strain evidence="1">ARSEF 14590</strain>
    </source>
</reference>
<keyword evidence="2" id="KW-1185">Reference proteome</keyword>
<dbReference type="AlphaFoldDB" id="A0AAJ0CI14"/>
<proteinExistence type="predicted"/>
<dbReference type="PANTHER" id="PTHR47843">
    <property type="entry name" value="BTB DOMAIN-CONTAINING PROTEIN-RELATED"/>
    <property type="match status" value="1"/>
</dbReference>
<organism evidence="1 2">
    <name type="scientific">Conoideocrella luteorostrata</name>
    <dbReference type="NCBI Taxonomy" id="1105319"/>
    <lineage>
        <taxon>Eukaryota</taxon>
        <taxon>Fungi</taxon>
        <taxon>Dikarya</taxon>
        <taxon>Ascomycota</taxon>
        <taxon>Pezizomycotina</taxon>
        <taxon>Sordariomycetes</taxon>
        <taxon>Hypocreomycetidae</taxon>
        <taxon>Hypocreales</taxon>
        <taxon>Clavicipitaceae</taxon>
        <taxon>Conoideocrella</taxon>
    </lineage>
</organism>